<evidence type="ECO:0000313" key="12">
    <source>
        <dbReference type="Proteomes" id="UP000433483"/>
    </source>
</evidence>
<evidence type="ECO:0000313" key="16">
    <source>
        <dbReference type="Proteomes" id="UP000486351"/>
    </source>
</evidence>
<dbReference type="EMBL" id="QXFZ01000203">
    <property type="protein sequence ID" value="KAE9127189.1"/>
    <property type="molecule type" value="Genomic_DNA"/>
</dbReference>
<dbReference type="PROSITE" id="PS50012">
    <property type="entry name" value="RCC1_3"/>
    <property type="match status" value="6"/>
</dbReference>
<dbReference type="OrthoDB" id="8068875at2759"/>
<dbReference type="EMBL" id="QXGC01000164">
    <property type="protein sequence ID" value="KAE9246727.1"/>
    <property type="molecule type" value="Genomic_DNA"/>
</dbReference>
<proteinExistence type="predicted"/>
<dbReference type="InterPro" id="IPR058923">
    <property type="entry name" value="RCC1-like_dom"/>
</dbReference>
<evidence type="ECO:0000313" key="5">
    <source>
        <dbReference type="EMBL" id="KAE8947231.1"/>
    </source>
</evidence>
<dbReference type="SUPFAM" id="SSF50985">
    <property type="entry name" value="RCC1/BLIP-II"/>
    <property type="match status" value="1"/>
</dbReference>
<dbReference type="EMBL" id="QXGA01000162">
    <property type="protein sequence ID" value="KAE9151078.1"/>
    <property type="molecule type" value="Genomic_DNA"/>
</dbReference>
<dbReference type="Proteomes" id="UP000440732">
    <property type="component" value="Unassembled WGS sequence"/>
</dbReference>
<dbReference type="InterPro" id="IPR000408">
    <property type="entry name" value="Reg_chr_condens"/>
</dbReference>
<dbReference type="EMBL" id="QXGF01000087">
    <property type="protein sequence ID" value="KAE8947231.1"/>
    <property type="molecule type" value="Genomic_DNA"/>
</dbReference>
<dbReference type="Proteomes" id="UP000429523">
    <property type="component" value="Unassembled WGS sequence"/>
</dbReference>
<evidence type="ECO:0000313" key="14">
    <source>
        <dbReference type="Proteomes" id="UP000441208"/>
    </source>
</evidence>
<dbReference type="PANTHER" id="PTHR22870">
    <property type="entry name" value="REGULATOR OF CHROMOSOME CONDENSATION"/>
    <property type="match status" value="1"/>
</dbReference>
<feature type="repeat" description="RCC1" evidence="2">
    <location>
        <begin position="408"/>
        <end position="459"/>
    </location>
</feature>
<dbReference type="Gene3D" id="2.130.10.30">
    <property type="entry name" value="Regulator of chromosome condensation 1/beta-lactamase-inhibitor protein II"/>
    <property type="match status" value="3"/>
</dbReference>
<organism evidence="7 13">
    <name type="scientific">Phytophthora fragariae</name>
    <dbReference type="NCBI Taxonomy" id="53985"/>
    <lineage>
        <taxon>Eukaryota</taxon>
        <taxon>Sar</taxon>
        <taxon>Stramenopiles</taxon>
        <taxon>Oomycota</taxon>
        <taxon>Peronosporomycetes</taxon>
        <taxon>Peronosporales</taxon>
        <taxon>Peronosporaceae</taxon>
        <taxon>Phytophthora</taxon>
    </lineage>
</organism>
<comment type="caution">
    <text evidence="7">The sequence shown here is derived from an EMBL/GenBank/DDBJ whole genome shotgun (WGS) entry which is preliminary data.</text>
</comment>
<dbReference type="PRINTS" id="PR00633">
    <property type="entry name" value="RCCNDNSATION"/>
</dbReference>
<evidence type="ECO:0000313" key="6">
    <source>
        <dbReference type="EMBL" id="KAE9127189.1"/>
    </source>
</evidence>
<dbReference type="Proteomes" id="UP000486351">
    <property type="component" value="Unassembled WGS sequence"/>
</dbReference>
<dbReference type="AlphaFoldDB" id="A0A6A3UHT8"/>
<dbReference type="Proteomes" id="UP000441208">
    <property type="component" value="Unassembled WGS sequence"/>
</dbReference>
<evidence type="ECO:0000313" key="15">
    <source>
        <dbReference type="Proteomes" id="UP000476176"/>
    </source>
</evidence>
<keyword evidence="12" id="KW-1185">Reference proteome</keyword>
<accession>A0A6A3UHT8</accession>
<dbReference type="InterPro" id="IPR009091">
    <property type="entry name" value="RCC1/BLIP-II"/>
</dbReference>
<dbReference type="EMBL" id="QXGB01000083">
    <property type="protein sequence ID" value="KAE9231856.1"/>
    <property type="molecule type" value="Genomic_DNA"/>
</dbReference>
<protein>
    <recommendedName>
        <fullName evidence="4">RCC1-like domain-containing protein</fullName>
    </recommendedName>
</protein>
<sequence length="643" mass="70992">MALDRMREQRAMKLLDALQDDLRAQMRLEKDELGRNGENRRASVRRKARIARLSDPHERERIWSHEQFPSYEGVAIRSLPKTREFWREVDVSVWRKAELDAACSLLDLPVNGKKLDLVARIQDWVHEPEIRARLEEQRLLELQQDAVLASGRVFAFGANSNGELGLGHRRACEVPTEIESFRGAHVTHVYSGFDANFAFARSKDGQVFAWGGAGHAIFDEVATKADKSQVQQQEQEHQHKDSLDGNSTRSDGRGSCFLFPRSISSITNKNLVHLACGRTNGHIAITSDKGECFTWGRGEYGELGTSENGSKAITEEPLLVDTLRKFHVVTVSVGNTHTAAITDKGRLYTWGSCWSGQLGLGEAKRAGVKDKRLQLCFPIPTIVEALQQKRITRVSCGAVHTAVVSADGQLFTFGCGDGGRLGLGGNEDSFHPQLVSALEKCVVLDACCGSWHTLCIARERDETFPVRAPRRVLEATSTCSDSTGGFVYSFGSGLQGQLGLGKQMLAALPTCIPTLRYRHVRCRSIATSSHHSCALAVDGNLYTWGQNTSGSLGRKGSDVGATDLPEPGVVDRGSFRNYGVGPIVSIAAGHGFTLFAAGPWEPREEPSKMQFQLQTTVNRNTKQQQVQRSQEFFRMQLKQQKSL</sequence>
<evidence type="ECO:0000313" key="7">
    <source>
        <dbReference type="EMBL" id="KAE9151078.1"/>
    </source>
</evidence>
<dbReference type="Pfam" id="PF25390">
    <property type="entry name" value="WD40_RLD"/>
    <property type="match status" value="1"/>
</dbReference>
<reference evidence="11 12" key="1">
    <citation type="submission" date="2018-08" db="EMBL/GenBank/DDBJ databases">
        <title>Genomic investigation of the strawberry pathogen Phytophthora fragariae indicates pathogenicity is determined by transcriptional variation in three key races.</title>
        <authorList>
            <person name="Adams T.M."/>
            <person name="Armitage A.D."/>
            <person name="Sobczyk M.K."/>
            <person name="Bates H.J."/>
            <person name="Dunwell J.M."/>
            <person name="Nellist C.F."/>
            <person name="Harrison R.J."/>
        </authorList>
    </citation>
    <scope>NUCLEOTIDE SEQUENCE [LARGE SCALE GENOMIC DNA]</scope>
    <source>
        <strain evidence="9 15">BC-23</strain>
        <strain evidence="8 12">NOV-27</strain>
        <strain evidence="7 13">NOV-5</strain>
        <strain evidence="6 14">NOV-71</strain>
        <strain evidence="10 16">NOV-77</strain>
        <strain evidence="5 11">NOV-9</strain>
    </source>
</reference>
<evidence type="ECO:0000256" key="2">
    <source>
        <dbReference type="PROSITE-ProRule" id="PRU00235"/>
    </source>
</evidence>
<dbReference type="EMBL" id="QXFY01000146">
    <property type="protein sequence ID" value="KAE9354850.1"/>
    <property type="molecule type" value="Genomic_DNA"/>
</dbReference>
<feature type="compositionally biased region" description="Basic and acidic residues" evidence="3">
    <location>
        <begin position="234"/>
        <end position="243"/>
    </location>
</feature>
<dbReference type="Pfam" id="PF00415">
    <property type="entry name" value="RCC1"/>
    <property type="match status" value="2"/>
</dbReference>
<evidence type="ECO:0000256" key="1">
    <source>
        <dbReference type="ARBA" id="ARBA00022737"/>
    </source>
</evidence>
<name>A0A6A3UHT8_9STRA</name>
<evidence type="ECO:0000313" key="13">
    <source>
        <dbReference type="Proteomes" id="UP000440732"/>
    </source>
</evidence>
<evidence type="ECO:0000259" key="4">
    <source>
        <dbReference type="Pfam" id="PF25390"/>
    </source>
</evidence>
<dbReference type="Proteomes" id="UP000433483">
    <property type="component" value="Unassembled WGS sequence"/>
</dbReference>
<keyword evidence="1" id="KW-0677">Repeat</keyword>
<feature type="repeat" description="RCC1" evidence="2">
    <location>
        <begin position="539"/>
        <end position="599"/>
    </location>
</feature>
<feature type="domain" description="RCC1-like" evidence="4">
    <location>
        <begin position="147"/>
        <end position="455"/>
    </location>
</feature>
<evidence type="ECO:0000313" key="9">
    <source>
        <dbReference type="EMBL" id="KAE9246727.1"/>
    </source>
</evidence>
<evidence type="ECO:0000313" key="11">
    <source>
        <dbReference type="Proteomes" id="UP000429523"/>
    </source>
</evidence>
<dbReference type="PANTHER" id="PTHR22870:SF466">
    <property type="entry name" value="ANKYRIN REPEAT-CONTAINING PROTEIN"/>
    <property type="match status" value="1"/>
</dbReference>
<feature type="repeat" description="RCC1" evidence="2">
    <location>
        <begin position="290"/>
        <end position="344"/>
    </location>
</feature>
<feature type="repeat" description="RCC1" evidence="2">
    <location>
        <begin position="485"/>
        <end position="538"/>
    </location>
</feature>
<dbReference type="InterPro" id="IPR051210">
    <property type="entry name" value="Ub_ligase/GEF_domain"/>
</dbReference>
<feature type="repeat" description="RCC1" evidence="2">
    <location>
        <begin position="151"/>
        <end position="202"/>
    </location>
</feature>
<feature type="region of interest" description="Disordered" evidence="3">
    <location>
        <begin position="224"/>
        <end position="250"/>
    </location>
</feature>
<evidence type="ECO:0000256" key="3">
    <source>
        <dbReference type="SAM" id="MobiDB-lite"/>
    </source>
</evidence>
<feature type="repeat" description="RCC1" evidence="2">
    <location>
        <begin position="345"/>
        <end position="407"/>
    </location>
</feature>
<evidence type="ECO:0000313" key="8">
    <source>
        <dbReference type="EMBL" id="KAE9231856.1"/>
    </source>
</evidence>
<gene>
    <name evidence="9" type="ORF">PF004_g4661</name>
    <name evidence="8" type="ORF">PF005_g2930</name>
    <name evidence="7" type="ORF">PF006_g4609</name>
    <name evidence="6" type="ORF">PF007_g5693</name>
    <name evidence="10" type="ORF">PF008_g4342</name>
    <name evidence="5" type="ORF">PF009_g3172</name>
</gene>
<evidence type="ECO:0000313" key="10">
    <source>
        <dbReference type="EMBL" id="KAE9354850.1"/>
    </source>
</evidence>
<dbReference type="Proteomes" id="UP000476176">
    <property type="component" value="Unassembled WGS sequence"/>
</dbReference>